<feature type="compositionally biased region" description="Low complexity" evidence="2">
    <location>
        <begin position="75"/>
        <end position="99"/>
    </location>
</feature>
<evidence type="ECO:0000313" key="4">
    <source>
        <dbReference type="EMBL" id="THJ66498.1"/>
    </source>
</evidence>
<dbReference type="EMBL" id="SSWH01000006">
    <property type="protein sequence ID" value="THJ66498.1"/>
    <property type="molecule type" value="Genomic_DNA"/>
</dbReference>
<feature type="compositionally biased region" description="Pro residues" evidence="2">
    <location>
        <begin position="56"/>
        <end position="74"/>
    </location>
</feature>
<evidence type="ECO:0000256" key="3">
    <source>
        <dbReference type="SAM" id="SignalP"/>
    </source>
</evidence>
<organism evidence="4 5">
    <name type="scientific">Arthrobacter echini</name>
    <dbReference type="NCBI Taxonomy" id="1529066"/>
    <lineage>
        <taxon>Bacteria</taxon>
        <taxon>Bacillati</taxon>
        <taxon>Actinomycetota</taxon>
        <taxon>Actinomycetes</taxon>
        <taxon>Micrococcales</taxon>
        <taxon>Micrococcaceae</taxon>
        <taxon>Arthrobacter</taxon>
    </lineage>
</organism>
<dbReference type="Gene3D" id="2.60.40.1240">
    <property type="match status" value="1"/>
</dbReference>
<accession>A0A4S5E4V1</accession>
<protein>
    <recommendedName>
        <fullName evidence="6">DUF4352 domain-containing protein</fullName>
    </recommendedName>
</protein>
<keyword evidence="1 3" id="KW-0732">Signal</keyword>
<evidence type="ECO:0000256" key="2">
    <source>
        <dbReference type="SAM" id="MobiDB-lite"/>
    </source>
</evidence>
<evidence type="ECO:0000256" key="1">
    <source>
        <dbReference type="ARBA" id="ARBA00022729"/>
    </source>
</evidence>
<dbReference type="RefSeq" id="WP_136454075.1">
    <property type="nucleotide sequence ID" value="NZ_SSWH01000006.1"/>
</dbReference>
<feature type="region of interest" description="Disordered" evidence="2">
    <location>
        <begin position="53"/>
        <end position="104"/>
    </location>
</feature>
<dbReference type="OrthoDB" id="4944518at2"/>
<comment type="caution">
    <text evidence="4">The sequence shown here is derived from an EMBL/GenBank/DDBJ whole genome shotgun (WGS) entry which is preliminary data.</text>
</comment>
<evidence type="ECO:0000313" key="5">
    <source>
        <dbReference type="Proteomes" id="UP000305233"/>
    </source>
</evidence>
<name>A0A4S5E4V1_9MICC</name>
<dbReference type="AlphaFoldDB" id="A0A4S5E4V1"/>
<feature type="signal peptide" evidence="3">
    <location>
        <begin position="1"/>
        <end position="24"/>
    </location>
</feature>
<feature type="chain" id="PRO_5039718628" description="DUF4352 domain-containing protein" evidence="3">
    <location>
        <begin position="25"/>
        <end position="249"/>
    </location>
</feature>
<proteinExistence type="predicted"/>
<dbReference type="PROSITE" id="PS51257">
    <property type="entry name" value="PROKAR_LIPOPROTEIN"/>
    <property type="match status" value="1"/>
</dbReference>
<evidence type="ECO:0008006" key="6">
    <source>
        <dbReference type="Google" id="ProtNLM"/>
    </source>
</evidence>
<dbReference type="Proteomes" id="UP000305233">
    <property type="component" value="Unassembled WGS sequence"/>
</dbReference>
<sequence>MKFYRAPLLGLALALTACSGGGNAEAPVESAAGSASASAPTTTAAAPIASATAAPAPVPATTPPPTAPTTPAPAPTTAEAAPTTAAAPTPAAAPPATTELSPRGNLIKQVGELAGIRDANGEYLVSFTVNDIAVDVQCTDSLAEAPENGHFVALDVSVETSPNMLNSDLIEQFSMSSYTFQAIGPDGVTSNAGADSVATLFCLDDSVLLPTDIGPGEKAQGIVLLDVENPSGTLVYEDYWTDSSWEYSY</sequence>
<keyword evidence="5" id="KW-1185">Reference proteome</keyword>
<reference evidence="4 5" key="1">
    <citation type="submission" date="2019-04" db="EMBL/GenBank/DDBJ databases">
        <authorList>
            <person name="Liu Q."/>
            <person name="Xin Y.-H."/>
        </authorList>
    </citation>
    <scope>NUCLEOTIDE SEQUENCE [LARGE SCALE GENOMIC DNA]</scope>
    <source>
        <strain evidence="4 5">AM23</strain>
    </source>
</reference>
<gene>
    <name evidence="4" type="ORF">E8P82_08545</name>
</gene>
<dbReference type="InterPro" id="IPR029050">
    <property type="entry name" value="Immunoprotect_excell_Ig-like"/>
</dbReference>